<keyword evidence="3" id="KW-0418">Kinase</keyword>
<dbReference type="PANTHER" id="PTHR34383">
    <property type="entry name" value="POLYPHOSPHATE:AMP PHOSPHOTRANSFERASE-RELATED"/>
    <property type="match status" value="1"/>
</dbReference>
<evidence type="ECO:0000256" key="1">
    <source>
        <dbReference type="ARBA" id="ARBA00009924"/>
    </source>
</evidence>
<sequence>MPWPFTDFPDTPQRVQEPAQFRPADWPTRPAQGGPDKAQLKAALGEEVEALHDLQRRFHADARQALLVVFQAMDAGGKDSTIRAVFSGVNPSGVRVTSFKAPSHLERSHDFLWRTVQALPARGQIGVFNRSYYEDVLIARVHPELAGDGADAPGFWDERLRSITAHERHLAHNGTVVLKFWLHLSPEQQRERFLRRLRKPDKHWKFDESDVRERAHWDDYIAAYEAAIATTHMDWAPWYVIPADDKPAMRLMVAQVIRGTLEAMGPQFPTVSDERAARLQRLAQELDPD</sequence>
<dbReference type="Gene3D" id="3.40.50.300">
    <property type="entry name" value="P-loop containing nucleotide triphosphate hydrolases"/>
    <property type="match status" value="1"/>
</dbReference>
<feature type="domain" description="Polyphosphate kinase-2-related" evidence="4">
    <location>
        <begin position="37"/>
        <end position="266"/>
    </location>
</feature>
<dbReference type="Pfam" id="PF03976">
    <property type="entry name" value="PPK2"/>
    <property type="match status" value="1"/>
</dbReference>
<evidence type="ECO:0000313" key="6">
    <source>
        <dbReference type="Proteomes" id="UP000251800"/>
    </source>
</evidence>
<dbReference type="InterPro" id="IPR022300">
    <property type="entry name" value="PPK2-rel_1"/>
</dbReference>
<protein>
    <submittedName>
        <fullName evidence="5">Phosphate--nucleotide phosphotransferase</fullName>
    </submittedName>
</protein>
<dbReference type="InterPro" id="IPR022488">
    <property type="entry name" value="PPK2-related"/>
</dbReference>
<dbReference type="PIRSF" id="PIRSF028756">
    <property type="entry name" value="PPK2_prd"/>
    <property type="match status" value="1"/>
</dbReference>
<name>A0A363UP85_9GAMM</name>
<dbReference type="InterPro" id="IPR027417">
    <property type="entry name" value="P-loop_NTPase"/>
</dbReference>
<gene>
    <name evidence="5" type="ORF">DEH80_03240</name>
</gene>
<evidence type="ECO:0000259" key="4">
    <source>
        <dbReference type="Pfam" id="PF03976"/>
    </source>
</evidence>
<dbReference type="OrthoDB" id="9775224at2"/>
<dbReference type="SUPFAM" id="SSF52540">
    <property type="entry name" value="P-loop containing nucleoside triphosphate hydrolases"/>
    <property type="match status" value="1"/>
</dbReference>
<dbReference type="GO" id="GO:0006797">
    <property type="term" value="P:polyphosphate metabolic process"/>
    <property type="evidence" value="ECO:0007669"/>
    <property type="project" value="InterPro"/>
</dbReference>
<dbReference type="EMBL" id="QEQK01000003">
    <property type="protein sequence ID" value="PWN57209.1"/>
    <property type="molecule type" value="Genomic_DNA"/>
</dbReference>
<evidence type="ECO:0000313" key="5">
    <source>
        <dbReference type="EMBL" id="PWN57209.1"/>
    </source>
</evidence>
<evidence type="ECO:0000256" key="3">
    <source>
        <dbReference type="ARBA" id="ARBA00022777"/>
    </source>
</evidence>
<dbReference type="PANTHER" id="PTHR34383:SF3">
    <property type="entry name" value="POLYPHOSPHATE:AMP PHOSPHOTRANSFERASE"/>
    <property type="match status" value="1"/>
</dbReference>
<dbReference type="RefSeq" id="WP_109719289.1">
    <property type="nucleotide sequence ID" value="NZ_QEQK01000003.1"/>
</dbReference>
<dbReference type="Proteomes" id="UP000251800">
    <property type="component" value="Unassembled WGS sequence"/>
</dbReference>
<dbReference type="AlphaFoldDB" id="A0A363UP85"/>
<organism evidence="5 6">
    <name type="scientific">Abyssibacter profundi</name>
    <dbReference type="NCBI Taxonomy" id="2182787"/>
    <lineage>
        <taxon>Bacteria</taxon>
        <taxon>Pseudomonadati</taxon>
        <taxon>Pseudomonadota</taxon>
        <taxon>Gammaproteobacteria</taxon>
        <taxon>Chromatiales</taxon>
        <taxon>Oceanococcaceae</taxon>
        <taxon>Abyssibacter</taxon>
    </lineage>
</organism>
<comment type="similarity">
    <text evidence="1">Belongs to the polyphosphate kinase 2 (PPK2) family. Class I subfamily.</text>
</comment>
<comment type="caution">
    <text evidence="5">The sequence shown here is derived from an EMBL/GenBank/DDBJ whole genome shotgun (WGS) entry which is preliminary data.</text>
</comment>
<dbReference type="GO" id="GO:0008976">
    <property type="term" value="F:polyphosphate kinase activity"/>
    <property type="evidence" value="ECO:0007669"/>
    <property type="project" value="InterPro"/>
</dbReference>
<reference evidence="5 6" key="1">
    <citation type="submission" date="2018-05" db="EMBL/GenBank/DDBJ databases">
        <title>Abyssibacter profundi OUC007T gen. nov., sp. nov, a marine bacterium isolated from seawater of the Mariana Trench.</title>
        <authorList>
            <person name="Zhou S."/>
        </authorList>
    </citation>
    <scope>NUCLEOTIDE SEQUENCE [LARGE SCALE GENOMIC DNA]</scope>
    <source>
        <strain evidence="5 6">OUC007</strain>
    </source>
</reference>
<keyword evidence="2 5" id="KW-0808">Transferase</keyword>
<dbReference type="InterPro" id="IPR016898">
    <property type="entry name" value="Polyphosphate_phosphotransfera"/>
</dbReference>
<evidence type="ECO:0000256" key="2">
    <source>
        <dbReference type="ARBA" id="ARBA00022679"/>
    </source>
</evidence>
<accession>A0A363UP85</accession>
<proteinExistence type="inferred from homology"/>
<keyword evidence="6" id="KW-1185">Reference proteome</keyword>
<dbReference type="NCBIfam" id="TIGR03709">
    <property type="entry name" value="PPK2_rel_1"/>
    <property type="match status" value="1"/>
</dbReference>